<evidence type="ECO:0000313" key="3">
    <source>
        <dbReference type="Proteomes" id="UP000030689"/>
    </source>
</evidence>
<feature type="non-terminal residue" evidence="2">
    <location>
        <position position="1"/>
    </location>
</feature>
<dbReference type="GO" id="GO:0004523">
    <property type="term" value="F:RNA-DNA hybrid ribonuclease activity"/>
    <property type="evidence" value="ECO:0007669"/>
    <property type="project" value="InterPro"/>
</dbReference>
<accession>V4KGH7</accession>
<dbReference type="EMBL" id="KI517609">
    <property type="protein sequence ID" value="ESQ36890.1"/>
    <property type="molecule type" value="Genomic_DNA"/>
</dbReference>
<dbReference type="InterPro" id="IPR002156">
    <property type="entry name" value="RNaseH_domain"/>
</dbReference>
<dbReference type="InterPro" id="IPR036397">
    <property type="entry name" value="RNaseH_sf"/>
</dbReference>
<keyword evidence="3" id="KW-1185">Reference proteome</keyword>
<reference evidence="2 3" key="1">
    <citation type="journal article" date="2013" name="Front. Plant Sci.">
        <title>The Reference Genome of the Halophytic Plant Eutrema salsugineum.</title>
        <authorList>
            <person name="Yang R."/>
            <person name="Jarvis D.E."/>
            <person name="Chen H."/>
            <person name="Beilstein M.A."/>
            <person name="Grimwood J."/>
            <person name="Jenkins J."/>
            <person name="Shu S."/>
            <person name="Prochnik S."/>
            <person name="Xin M."/>
            <person name="Ma C."/>
            <person name="Schmutz J."/>
            <person name="Wing R.A."/>
            <person name="Mitchell-Olds T."/>
            <person name="Schumaker K.S."/>
            <person name="Wang X."/>
        </authorList>
    </citation>
    <scope>NUCLEOTIDE SEQUENCE [LARGE SCALE GENOMIC DNA]</scope>
</reference>
<dbReference type="InterPro" id="IPR044730">
    <property type="entry name" value="RNase_H-like_dom_plant"/>
</dbReference>
<feature type="domain" description="RNase H type-1" evidence="1">
    <location>
        <begin position="7"/>
        <end position="127"/>
    </location>
</feature>
<evidence type="ECO:0000313" key="2">
    <source>
        <dbReference type="EMBL" id="ESQ36890.1"/>
    </source>
</evidence>
<dbReference type="PANTHER" id="PTHR47074">
    <property type="entry name" value="BNAC02G40300D PROTEIN"/>
    <property type="match status" value="1"/>
</dbReference>
<gene>
    <name evidence="2" type="ORF">EUTSA_v10002811mg</name>
</gene>
<proteinExistence type="predicted"/>
<dbReference type="Proteomes" id="UP000030689">
    <property type="component" value="Unassembled WGS sequence"/>
</dbReference>
<dbReference type="InterPro" id="IPR012337">
    <property type="entry name" value="RNaseH-like_sf"/>
</dbReference>
<dbReference type="PANTHER" id="PTHR47074:SF78">
    <property type="entry name" value="GB|AAF30348.1-RELATED"/>
    <property type="match status" value="1"/>
</dbReference>
<dbReference type="CDD" id="cd06222">
    <property type="entry name" value="RNase_H_like"/>
    <property type="match status" value="1"/>
</dbReference>
<dbReference type="InterPro" id="IPR052929">
    <property type="entry name" value="RNase_H-like_EbsB-rel"/>
</dbReference>
<dbReference type="AlphaFoldDB" id="V4KGH7"/>
<dbReference type="eggNOG" id="KOG1075">
    <property type="taxonomic scope" value="Eukaryota"/>
</dbReference>
<dbReference type="GO" id="GO:0003676">
    <property type="term" value="F:nucleic acid binding"/>
    <property type="evidence" value="ECO:0007669"/>
    <property type="project" value="InterPro"/>
</dbReference>
<name>V4KGH7_EUTSA</name>
<dbReference type="Gene3D" id="3.30.420.10">
    <property type="entry name" value="Ribonuclease H-like superfamily/Ribonuclease H"/>
    <property type="match status" value="1"/>
</dbReference>
<evidence type="ECO:0000259" key="1">
    <source>
        <dbReference type="Pfam" id="PF13456"/>
    </source>
</evidence>
<sequence>GKKYKCNFDASFNHENHHSNVGWVVRDHCGIQCFWGSTSIGQTSSPLEAEAKALLLAMQQVWCTGLRSLCFEGYCKTLFDVLEKKSAEFTIKKICSDISYWTSKFVECKLQHTKRSNNIPAHLLAKKGPPNSIFFS</sequence>
<dbReference type="KEGG" id="eus:EUTSA_v10002811mg"/>
<dbReference type="Gramene" id="ESQ36890">
    <property type="protein sequence ID" value="ESQ36890"/>
    <property type="gene ID" value="EUTSA_v10002811mg"/>
</dbReference>
<protein>
    <recommendedName>
        <fullName evidence="1">RNase H type-1 domain-containing protein</fullName>
    </recommendedName>
</protein>
<dbReference type="Pfam" id="PF13456">
    <property type="entry name" value="RVT_3"/>
    <property type="match status" value="1"/>
</dbReference>
<dbReference type="SUPFAM" id="SSF53098">
    <property type="entry name" value="Ribonuclease H-like"/>
    <property type="match status" value="1"/>
</dbReference>
<organism evidence="2 3">
    <name type="scientific">Eutrema salsugineum</name>
    <name type="common">Saltwater cress</name>
    <name type="synonym">Sisymbrium salsugineum</name>
    <dbReference type="NCBI Taxonomy" id="72664"/>
    <lineage>
        <taxon>Eukaryota</taxon>
        <taxon>Viridiplantae</taxon>
        <taxon>Streptophyta</taxon>
        <taxon>Embryophyta</taxon>
        <taxon>Tracheophyta</taxon>
        <taxon>Spermatophyta</taxon>
        <taxon>Magnoliopsida</taxon>
        <taxon>eudicotyledons</taxon>
        <taxon>Gunneridae</taxon>
        <taxon>Pentapetalae</taxon>
        <taxon>rosids</taxon>
        <taxon>malvids</taxon>
        <taxon>Brassicales</taxon>
        <taxon>Brassicaceae</taxon>
        <taxon>Eutremeae</taxon>
        <taxon>Eutrema</taxon>
    </lineage>
</organism>